<comment type="pathway">
    <text evidence="3 11">Cofactor biosynthesis; thiamine diphosphate biosynthesis; 4-methyl-5-(2-phosphoethyl)-thiazole from 5-(2-hydroxyethyl)-4-methylthiazole: step 1/1.</text>
</comment>
<gene>
    <name evidence="11" type="primary">thiM</name>
    <name evidence="12" type="ORF">DHOM_00250</name>
</gene>
<feature type="binding site" evidence="11">
    <location>
        <position position="126"/>
    </location>
    <ligand>
        <name>ATP</name>
        <dbReference type="ChEBI" id="CHEBI:30616"/>
    </ligand>
</feature>
<accession>A0ABR4SM34</accession>
<dbReference type="Proteomes" id="UP000030182">
    <property type="component" value="Unassembled WGS sequence"/>
</dbReference>
<evidence type="ECO:0000256" key="4">
    <source>
        <dbReference type="ARBA" id="ARBA00022679"/>
    </source>
</evidence>
<dbReference type="HAMAP" id="MF_00228">
    <property type="entry name" value="Thz_kinase"/>
    <property type="match status" value="1"/>
</dbReference>
<dbReference type="CDD" id="cd01170">
    <property type="entry name" value="THZ_kinase"/>
    <property type="match status" value="1"/>
</dbReference>
<dbReference type="PIRSF" id="PIRSF000513">
    <property type="entry name" value="Thz_kinase"/>
    <property type="match status" value="1"/>
</dbReference>
<evidence type="ECO:0000256" key="7">
    <source>
        <dbReference type="ARBA" id="ARBA00022777"/>
    </source>
</evidence>
<dbReference type="RefSeq" id="WP_052126801.1">
    <property type="nucleotide sequence ID" value="NZ_KN323183.1"/>
</dbReference>
<feature type="binding site" evidence="11">
    <location>
        <position position="203"/>
    </location>
    <ligand>
        <name>substrate</name>
    </ligand>
</feature>
<dbReference type="GO" id="GO:0016301">
    <property type="term" value="F:kinase activity"/>
    <property type="evidence" value="ECO:0007669"/>
    <property type="project" value="UniProtKB-KW"/>
</dbReference>
<comment type="function">
    <text evidence="11">Catalyzes the phosphorylation of the hydroxyl group of 4-methyl-5-beta-hydroxyethylthiazole (THZ).</text>
</comment>
<name>A0ABR4SM34_9MICO</name>
<evidence type="ECO:0000313" key="12">
    <source>
        <dbReference type="EMBL" id="KDS94266.1"/>
    </source>
</evidence>
<protein>
    <recommendedName>
        <fullName evidence="11">Hydroxyethylthiazole kinase</fullName>
        <ecNumber evidence="11">2.7.1.50</ecNumber>
    </recommendedName>
    <alternativeName>
        <fullName evidence="11">4-methyl-5-beta-hydroxyethylthiazole kinase</fullName>
        <shortName evidence="11">TH kinase</shortName>
        <shortName evidence="11">Thz kinase</shortName>
    </alternativeName>
</protein>
<dbReference type="InterPro" id="IPR000417">
    <property type="entry name" value="Hyethyz_kinase"/>
</dbReference>
<evidence type="ECO:0000256" key="1">
    <source>
        <dbReference type="ARBA" id="ARBA00001771"/>
    </source>
</evidence>
<dbReference type="PRINTS" id="PR01099">
    <property type="entry name" value="HYETHTZKNASE"/>
</dbReference>
<keyword evidence="13" id="KW-1185">Reference proteome</keyword>
<dbReference type="EMBL" id="JDRS01000001">
    <property type="protein sequence ID" value="KDS94266.1"/>
    <property type="molecule type" value="Genomic_DNA"/>
</dbReference>
<keyword evidence="10 11" id="KW-0784">Thiamine biosynthesis</keyword>
<dbReference type="Pfam" id="PF02110">
    <property type="entry name" value="HK"/>
    <property type="match status" value="1"/>
</dbReference>
<evidence type="ECO:0000256" key="10">
    <source>
        <dbReference type="ARBA" id="ARBA00022977"/>
    </source>
</evidence>
<comment type="catalytic activity">
    <reaction evidence="1 11">
        <text>5-(2-hydroxyethyl)-4-methylthiazole + ATP = 4-methyl-5-(2-phosphooxyethyl)-thiazole + ADP + H(+)</text>
        <dbReference type="Rhea" id="RHEA:24212"/>
        <dbReference type="ChEBI" id="CHEBI:15378"/>
        <dbReference type="ChEBI" id="CHEBI:17957"/>
        <dbReference type="ChEBI" id="CHEBI:30616"/>
        <dbReference type="ChEBI" id="CHEBI:58296"/>
        <dbReference type="ChEBI" id="CHEBI:456216"/>
        <dbReference type="EC" id="2.7.1.50"/>
    </reaction>
</comment>
<reference evidence="12 13" key="1">
    <citation type="submission" date="2014-01" db="EMBL/GenBank/DDBJ databases">
        <title>Draft genome sequence of the multidrug-resistant clinical isolate Dermabacter hominis 1368.</title>
        <authorList>
            <person name="Albersmeier A."/>
            <person name="Bomholt C."/>
            <person name="Glaub A."/>
            <person name="Ruckert C."/>
            <person name="Soriano F."/>
            <person name="Fernandez-Natal I."/>
            <person name="Tauch A."/>
        </authorList>
    </citation>
    <scope>NUCLEOTIDE SEQUENCE [LARGE SCALE GENOMIC DNA]</scope>
    <source>
        <strain evidence="12 13">1368</strain>
    </source>
</reference>
<evidence type="ECO:0000256" key="2">
    <source>
        <dbReference type="ARBA" id="ARBA00001946"/>
    </source>
</evidence>
<proteinExistence type="inferred from homology"/>
<keyword evidence="7 11" id="KW-0418">Kinase</keyword>
<keyword evidence="5 11" id="KW-0479">Metal-binding</keyword>
<evidence type="ECO:0000256" key="9">
    <source>
        <dbReference type="ARBA" id="ARBA00022842"/>
    </source>
</evidence>
<evidence type="ECO:0000313" key="13">
    <source>
        <dbReference type="Proteomes" id="UP000030182"/>
    </source>
</evidence>
<keyword evidence="6 11" id="KW-0547">Nucleotide-binding</keyword>
<organism evidence="12 13">
    <name type="scientific">Dermabacter hominis 1368</name>
    <dbReference type="NCBI Taxonomy" id="1450519"/>
    <lineage>
        <taxon>Bacteria</taxon>
        <taxon>Bacillati</taxon>
        <taxon>Actinomycetota</taxon>
        <taxon>Actinomycetes</taxon>
        <taxon>Micrococcales</taxon>
        <taxon>Dermabacteraceae</taxon>
        <taxon>Dermabacter</taxon>
    </lineage>
</organism>
<evidence type="ECO:0000256" key="8">
    <source>
        <dbReference type="ARBA" id="ARBA00022840"/>
    </source>
</evidence>
<dbReference type="EC" id="2.7.1.50" evidence="11"/>
<evidence type="ECO:0000256" key="5">
    <source>
        <dbReference type="ARBA" id="ARBA00022723"/>
    </source>
</evidence>
<evidence type="ECO:0000256" key="3">
    <source>
        <dbReference type="ARBA" id="ARBA00004868"/>
    </source>
</evidence>
<comment type="similarity">
    <text evidence="11">Belongs to the Thz kinase family.</text>
</comment>
<evidence type="ECO:0000256" key="6">
    <source>
        <dbReference type="ARBA" id="ARBA00022741"/>
    </source>
</evidence>
<dbReference type="SUPFAM" id="SSF53613">
    <property type="entry name" value="Ribokinase-like"/>
    <property type="match status" value="1"/>
</dbReference>
<evidence type="ECO:0000256" key="11">
    <source>
        <dbReference type="HAMAP-Rule" id="MF_00228"/>
    </source>
</evidence>
<comment type="cofactor">
    <cofactor evidence="2 11">
        <name>Mg(2+)</name>
        <dbReference type="ChEBI" id="CHEBI:18420"/>
    </cofactor>
</comment>
<keyword evidence="8 11" id="KW-0067">ATP-binding</keyword>
<keyword evidence="4 11" id="KW-0808">Transferase</keyword>
<dbReference type="NCBIfam" id="NF006830">
    <property type="entry name" value="PRK09355.1"/>
    <property type="match status" value="1"/>
</dbReference>
<comment type="caution">
    <text evidence="12">The sequence shown here is derived from an EMBL/GenBank/DDBJ whole genome shotgun (WGS) entry which is preliminary data.</text>
</comment>
<sequence>MSLVTQSYTAGIDKTVNAMREAAPLVHCLTNTVVQNVTANVLLAAGQAPAMVDHPGEAATFAQIASGVLVNTGTVAPHQVESMPLAAEAAVKAGVPWVLDPVAIGALEVRTSLAHRLLELAPTAIRGNASEISALAGLGAGGRGVDATDSVDDALPAAASLAERTGAVVAVSGKRDLIVWDREGDIRALWLESGHDLMPRVIGTGCALGATMAGYVSIAPALESLFSDATCAPIDAKALAVLTAHAHFGAAGQLAGERASRPGSFAVAWIDALDELSGADIAARVRVTEASA</sequence>
<feature type="binding site" evidence="11">
    <location>
        <position position="172"/>
    </location>
    <ligand>
        <name>ATP</name>
        <dbReference type="ChEBI" id="CHEBI:30616"/>
    </ligand>
</feature>
<keyword evidence="9 11" id="KW-0460">Magnesium</keyword>
<dbReference type="InterPro" id="IPR029056">
    <property type="entry name" value="Ribokinase-like"/>
</dbReference>
<dbReference type="Gene3D" id="3.40.1190.20">
    <property type="match status" value="1"/>
</dbReference>
<feature type="binding site" evidence="11">
    <location>
        <position position="51"/>
    </location>
    <ligand>
        <name>substrate</name>
    </ligand>
</feature>